<dbReference type="GO" id="GO:0035269">
    <property type="term" value="P:protein O-linked glycosylation via mannose"/>
    <property type="evidence" value="ECO:0007669"/>
    <property type="project" value="TreeGrafter"/>
</dbReference>
<evidence type="ECO:0000256" key="2">
    <source>
        <dbReference type="SAM" id="Phobius"/>
    </source>
</evidence>
<evidence type="ECO:0000313" key="4">
    <source>
        <dbReference type="Proteomes" id="UP001178507"/>
    </source>
</evidence>
<keyword evidence="2" id="KW-0812">Transmembrane</keyword>
<dbReference type="EMBL" id="CAUJNA010002424">
    <property type="protein sequence ID" value="CAJ1392823.1"/>
    <property type="molecule type" value="Genomic_DNA"/>
</dbReference>
<reference evidence="3" key="1">
    <citation type="submission" date="2023-08" db="EMBL/GenBank/DDBJ databases">
        <authorList>
            <person name="Chen Y."/>
            <person name="Shah S."/>
            <person name="Dougan E. K."/>
            <person name="Thang M."/>
            <person name="Chan C."/>
        </authorList>
    </citation>
    <scope>NUCLEOTIDE SEQUENCE</scope>
</reference>
<dbReference type="InterPro" id="IPR019734">
    <property type="entry name" value="TPR_rpt"/>
</dbReference>
<dbReference type="Gene3D" id="1.25.40.10">
    <property type="entry name" value="Tetratricopeptide repeat domain"/>
    <property type="match status" value="1"/>
</dbReference>
<dbReference type="GO" id="GO:0005789">
    <property type="term" value="C:endoplasmic reticulum membrane"/>
    <property type="evidence" value="ECO:0007669"/>
    <property type="project" value="TreeGrafter"/>
</dbReference>
<accession>A0AA36IU02</accession>
<dbReference type="PANTHER" id="PTHR44216:SF3">
    <property type="entry name" value="PROTEIN O-MANNOSYL-TRANSFERASE TMTC2"/>
    <property type="match status" value="1"/>
</dbReference>
<keyword evidence="2" id="KW-1133">Transmembrane helix</keyword>
<dbReference type="PROSITE" id="PS50005">
    <property type="entry name" value="TPR"/>
    <property type="match status" value="1"/>
</dbReference>
<proteinExistence type="predicted"/>
<comment type="caution">
    <text evidence="3">The sequence shown here is derived from an EMBL/GenBank/DDBJ whole genome shotgun (WGS) entry which is preliminary data.</text>
</comment>
<keyword evidence="2" id="KW-0472">Membrane</keyword>
<feature type="transmembrane region" description="Helical" evidence="2">
    <location>
        <begin position="82"/>
        <end position="100"/>
    </location>
</feature>
<sequence>MSAAGAAVRQLWRLPLAIAVAFAAVLAAESAPADARLLNWSETVLRACFAPCFYLWRTLVFWPWTTPRWAVPDGMALAEPRFAFSVAFVFAAALAPLVCWTRSAHCLWFAWISYLGLLLPTLGLVSTHVWALAADRYAYLPSMCVLIPCLAMLLHRLSKAIRPVAVVAGAGCLVILCAWRADEVASYWSQGSLPLLEVILRENPGEFNTLKDLGTLHLKQGSYGQAKVALAHALRLRPDHSGTLLNLATLLHQSKATADAEAMYRRACAASKASVAQCQGCQPAATELAKAQANFGGLLLQLGRAAEAASILEAGAPWENAVDSARAPGLLHLCLAYRALKRHEDAARLCRASAAAKGARAAEAWCTERTWFVYLLQGAEVQDSSPLRDRRNRDVLWLTFRQRYSGQQPDVPVSDTLFEPEVFWGEGRNLLLEAALRKGHSACWPGYLYYVFLDDDMLQMISEQTRWASFERFLLQELPAVGYLTRTRHFHALGKGKATRGEYANIDHNALAFHRNTLGSLLPYCDFLQRLAVGWSGAILGFHVGVLFSNSRIGLNTIRADLEKNLHRPYGRGGGSYAFDLLKRRFDGERLYLREELREAYLWLIAGSGANDKLCNYQYDWSRKPPGEHPAGPISTAWLRRNINVSHPCGQVMFRFLQRHGAYLDTLRGPEFQARMA</sequence>
<feature type="transmembrane region" description="Helical" evidence="2">
    <location>
        <begin position="137"/>
        <end position="154"/>
    </location>
</feature>
<dbReference type="InterPro" id="IPR011990">
    <property type="entry name" value="TPR-like_helical_dom_sf"/>
</dbReference>
<dbReference type="SUPFAM" id="SSF48452">
    <property type="entry name" value="TPR-like"/>
    <property type="match status" value="1"/>
</dbReference>
<protein>
    <recommendedName>
        <fullName evidence="5">Tetratricopeptide repeat protein</fullName>
    </recommendedName>
</protein>
<dbReference type="GO" id="GO:0000030">
    <property type="term" value="F:mannosyltransferase activity"/>
    <property type="evidence" value="ECO:0007669"/>
    <property type="project" value="TreeGrafter"/>
</dbReference>
<dbReference type="Proteomes" id="UP001178507">
    <property type="component" value="Unassembled WGS sequence"/>
</dbReference>
<dbReference type="PANTHER" id="PTHR44216">
    <property type="entry name" value="PROTEIN O-MANNOSYL-TRANSFERASE TMTC2"/>
    <property type="match status" value="1"/>
</dbReference>
<organism evidence="3 4">
    <name type="scientific">Effrenium voratum</name>
    <dbReference type="NCBI Taxonomy" id="2562239"/>
    <lineage>
        <taxon>Eukaryota</taxon>
        <taxon>Sar</taxon>
        <taxon>Alveolata</taxon>
        <taxon>Dinophyceae</taxon>
        <taxon>Suessiales</taxon>
        <taxon>Symbiodiniaceae</taxon>
        <taxon>Effrenium</taxon>
    </lineage>
</organism>
<keyword evidence="1" id="KW-0802">TPR repeat</keyword>
<dbReference type="InterPro" id="IPR052384">
    <property type="entry name" value="TMTC_O-mannosyltransferase"/>
</dbReference>
<feature type="transmembrane region" description="Helical" evidence="2">
    <location>
        <begin position="43"/>
        <end position="62"/>
    </location>
</feature>
<evidence type="ECO:0008006" key="5">
    <source>
        <dbReference type="Google" id="ProtNLM"/>
    </source>
</evidence>
<keyword evidence="4" id="KW-1185">Reference proteome</keyword>
<dbReference type="SMART" id="SM00028">
    <property type="entry name" value="TPR"/>
    <property type="match status" value="2"/>
</dbReference>
<dbReference type="AlphaFoldDB" id="A0AA36IU02"/>
<dbReference type="Pfam" id="PF14559">
    <property type="entry name" value="TPR_19"/>
    <property type="match status" value="1"/>
</dbReference>
<name>A0AA36IU02_9DINO</name>
<evidence type="ECO:0000313" key="3">
    <source>
        <dbReference type="EMBL" id="CAJ1392823.1"/>
    </source>
</evidence>
<evidence type="ECO:0000256" key="1">
    <source>
        <dbReference type="PROSITE-ProRule" id="PRU00339"/>
    </source>
</evidence>
<feature type="transmembrane region" description="Helical" evidence="2">
    <location>
        <begin position="12"/>
        <end position="31"/>
    </location>
</feature>
<feature type="repeat" description="TPR" evidence="1">
    <location>
        <begin position="207"/>
        <end position="240"/>
    </location>
</feature>
<gene>
    <name evidence="3" type="ORF">EVOR1521_LOCUS17826</name>
</gene>
<feature type="transmembrane region" description="Helical" evidence="2">
    <location>
        <begin position="107"/>
        <end position="131"/>
    </location>
</feature>